<feature type="transmembrane region" description="Helical" evidence="5">
    <location>
        <begin position="396"/>
        <end position="414"/>
    </location>
</feature>
<dbReference type="PANTHER" id="PTHR15937:SF3">
    <property type="entry name" value="TRANSMEMBRANE 7 SUPERFAMILY MEMBER 3"/>
    <property type="match status" value="1"/>
</dbReference>
<evidence type="ECO:0000313" key="9">
    <source>
        <dbReference type="Proteomes" id="UP001153737"/>
    </source>
</evidence>
<feature type="transmembrane region" description="Helical" evidence="5">
    <location>
        <begin position="336"/>
        <end position="355"/>
    </location>
</feature>
<keyword evidence="9" id="KW-1185">Reference proteome</keyword>
<feature type="transmembrane region" description="Helical" evidence="5">
    <location>
        <begin position="426"/>
        <end position="448"/>
    </location>
</feature>
<evidence type="ECO:0000256" key="6">
    <source>
        <dbReference type="SAM" id="SignalP"/>
    </source>
</evidence>
<evidence type="ECO:0000259" key="7">
    <source>
        <dbReference type="Pfam" id="PF13886"/>
    </source>
</evidence>
<keyword evidence="2 5" id="KW-0812">Transmembrane</keyword>
<dbReference type="Pfam" id="PF13886">
    <property type="entry name" value="TM7S3_TM198"/>
    <property type="match status" value="1"/>
</dbReference>
<keyword evidence="6" id="KW-0732">Signal</keyword>
<dbReference type="OrthoDB" id="5967337at2759"/>
<dbReference type="GO" id="GO:0005886">
    <property type="term" value="C:plasma membrane"/>
    <property type="evidence" value="ECO:0007669"/>
    <property type="project" value="TreeGrafter"/>
</dbReference>
<reference evidence="8" key="1">
    <citation type="submission" date="2022-01" db="EMBL/GenBank/DDBJ databases">
        <authorList>
            <person name="King R."/>
        </authorList>
    </citation>
    <scope>NUCLEOTIDE SEQUENCE</scope>
</reference>
<protein>
    <recommendedName>
        <fullName evidence="7">TM7S3/TM198-like domain-containing protein</fullName>
    </recommendedName>
</protein>
<keyword evidence="3 5" id="KW-1133">Transmembrane helix</keyword>
<evidence type="ECO:0000256" key="5">
    <source>
        <dbReference type="SAM" id="Phobius"/>
    </source>
</evidence>
<evidence type="ECO:0000256" key="4">
    <source>
        <dbReference type="ARBA" id="ARBA00023136"/>
    </source>
</evidence>
<feature type="transmembrane region" description="Helical" evidence="5">
    <location>
        <begin position="362"/>
        <end position="384"/>
    </location>
</feature>
<evidence type="ECO:0000313" key="8">
    <source>
        <dbReference type="EMBL" id="CAH1159932.1"/>
    </source>
</evidence>
<evidence type="ECO:0000256" key="2">
    <source>
        <dbReference type="ARBA" id="ARBA00022692"/>
    </source>
</evidence>
<dbReference type="GO" id="GO:0043069">
    <property type="term" value="P:negative regulation of programmed cell death"/>
    <property type="evidence" value="ECO:0007669"/>
    <property type="project" value="TreeGrafter"/>
</dbReference>
<sequence length="530" mass="60538">MMDNRSVVMKLIVCIVLLSCVWCDGIDIDLSRFHPGPENHSVFRKYYTITEDSTKINITNINDDVGMFIIQVHTFVENVTLSTNLELTLHSYVTGTNVGLLWGSDESSSMFYVLRNIAVQKEVRILLVVTLYDEYDPVPGGCNLSFDTPVAPYQVITYNDEYLSVNSQAPSAYGVSCDEDRVEVAMFHLYLPEYDNNNETYFHGIEKMLTVKNILKYGTQVSVPENYFKYRRLYSSYKGTGEVFAIVATYNNKSAAYVPAVSYGCDLLNWQQSCMGPVTDHWKLSMAVQVIFGLFVCFMGHKFFRMTLYMIGFTFGVLITYLTISLEENFTTTERAVTSFIIGFMYGIVWMFFWWKFGIPLLSVHLAFLLTGFLIASIVFYAGLADIPVFTNGMNFWATFVSIMLVSLILLIPFTMYGHIFACSFLGSYACITALNYYVGGNLQYIIINTYRRVAVKNFNYAVIDPPFQMIDTLHSLLWILLLLFGIFIQVRDQRGKPPFPPNRNEVIDAERITERTSLIRAEVPPPEYT</sequence>
<dbReference type="AlphaFoldDB" id="A0A9P0GSP9"/>
<dbReference type="Proteomes" id="UP001153737">
    <property type="component" value="Chromosome 3"/>
</dbReference>
<dbReference type="PANTHER" id="PTHR15937">
    <property type="entry name" value="TRANSMEMBRANE 7 SUPERFAMILY MEMBER 3"/>
    <property type="match status" value="1"/>
</dbReference>
<comment type="subcellular location">
    <subcellularLocation>
        <location evidence="1">Membrane</location>
        <topology evidence="1">Multi-pass membrane protein</topology>
    </subcellularLocation>
</comment>
<feature type="chain" id="PRO_5040434834" description="TM7S3/TM198-like domain-containing protein" evidence="6">
    <location>
        <begin position="24"/>
        <end position="530"/>
    </location>
</feature>
<name>A0A9P0GSP9_PHACE</name>
<feature type="signal peptide" evidence="6">
    <location>
        <begin position="1"/>
        <end position="23"/>
    </location>
</feature>
<organism evidence="8 9">
    <name type="scientific">Phaedon cochleariae</name>
    <name type="common">Mustard beetle</name>
    <dbReference type="NCBI Taxonomy" id="80249"/>
    <lineage>
        <taxon>Eukaryota</taxon>
        <taxon>Metazoa</taxon>
        <taxon>Ecdysozoa</taxon>
        <taxon>Arthropoda</taxon>
        <taxon>Hexapoda</taxon>
        <taxon>Insecta</taxon>
        <taxon>Pterygota</taxon>
        <taxon>Neoptera</taxon>
        <taxon>Endopterygota</taxon>
        <taxon>Coleoptera</taxon>
        <taxon>Polyphaga</taxon>
        <taxon>Cucujiformia</taxon>
        <taxon>Chrysomeloidea</taxon>
        <taxon>Chrysomelidae</taxon>
        <taxon>Chrysomelinae</taxon>
        <taxon>Chrysomelini</taxon>
        <taxon>Phaedon</taxon>
    </lineage>
</organism>
<keyword evidence="4 5" id="KW-0472">Membrane</keyword>
<feature type="domain" description="TM7S3/TM198-like" evidence="7">
    <location>
        <begin position="287"/>
        <end position="491"/>
    </location>
</feature>
<feature type="transmembrane region" description="Helical" evidence="5">
    <location>
        <begin position="468"/>
        <end position="489"/>
    </location>
</feature>
<feature type="transmembrane region" description="Helical" evidence="5">
    <location>
        <begin position="306"/>
        <end position="324"/>
    </location>
</feature>
<accession>A0A9P0GSP9</accession>
<evidence type="ECO:0000256" key="1">
    <source>
        <dbReference type="ARBA" id="ARBA00004141"/>
    </source>
</evidence>
<proteinExistence type="predicted"/>
<dbReference type="InterPro" id="IPR025256">
    <property type="entry name" value="TM7S3/TM198-like_dom"/>
</dbReference>
<dbReference type="Pfam" id="PF25992">
    <property type="entry name" value="Ig_TM7SF3_N"/>
    <property type="match status" value="1"/>
</dbReference>
<reference evidence="8" key="2">
    <citation type="submission" date="2022-10" db="EMBL/GenBank/DDBJ databases">
        <authorList>
            <consortium name="ENA_rothamsted_submissions"/>
            <consortium name="culmorum"/>
            <person name="King R."/>
        </authorList>
    </citation>
    <scope>NUCLEOTIDE SEQUENCE</scope>
</reference>
<gene>
    <name evidence="8" type="ORF">PHAECO_LOCUS7565</name>
</gene>
<dbReference type="EMBL" id="OU896709">
    <property type="protein sequence ID" value="CAH1159932.1"/>
    <property type="molecule type" value="Genomic_DNA"/>
</dbReference>
<evidence type="ECO:0000256" key="3">
    <source>
        <dbReference type="ARBA" id="ARBA00022989"/>
    </source>
</evidence>
<dbReference type="InterPro" id="IPR042502">
    <property type="entry name" value="TM7SF3"/>
</dbReference>